<proteinExistence type="predicted"/>
<reference evidence="4 5" key="1">
    <citation type="submission" date="2020-12" db="EMBL/GenBank/DDBJ databases">
        <title>Bacterial novel species Adhaeribacter sp. BT258 isolated from soil.</title>
        <authorList>
            <person name="Jung H.-Y."/>
        </authorList>
    </citation>
    <scope>NUCLEOTIDE SEQUENCE [LARGE SCALE GENOMIC DNA]</scope>
    <source>
        <strain evidence="4 5">BT258</strain>
    </source>
</reference>
<name>A0ABS1C2H8_9BACT</name>
<dbReference type="RefSeq" id="WP_200506351.1">
    <property type="nucleotide sequence ID" value="NZ_JAEHFX010000005.1"/>
</dbReference>
<dbReference type="Gene3D" id="2.40.160.20">
    <property type="match status" value="1"/>
</dbReference>
<keyword evidence="1 2" id="KW-0732">Signal</keyword>
<dbReference type="Pfam" id="PF13505">
    <property type="entry name" value="OMP_b-brl"/>
    <property type="match status" value="1"/>
</dbReference>
<comment type="caution">
    <text evidence="4">The sequence shown here is derived from an EMBL/GenBank/DDBJ whole genome shotgun (WGS) entry which is preliminary data.</text>
</comment>
<dbReference type="InterPro" id="IPR011250">
    <property type="entry name" value="OMP/PagP_B-barrel"/>
</dbReference>
<dbReference type="InterPro" id="IPR027385">
    <property type="entry name" value="Beta-barrel_OMP"/>
</dbReference>
<evidence type="ECO:0000313" key="5">
    <source>
        <dbReference type="Proteomes" id="UP000644147"/>
    </source>
</evidence>
<dbReference type="EMBL" id="JAEHFX010000005">
    <property type="protein sequence ID" value="MBK0403606.1"/>
    <property type="molecule type" value="Genomic_DNA"/>
</dbReference>
<sequence length="278" mass="31070">MRNFSFLKLACVTTFFFSFAAISSEAQNKYIKLSGSYHLGLDSNPANAGSGNINSGGSTTRNERVGINYGKGAVYNVALGYMFNGNIGVEMGLGYLKGRKLTTESRYYYPEYYITETNNYETYSRMTLLQPAVVLTTGSGKLKPYAKLGMLLAFGTIYEKQYDALYDLSREISAEYSGGYGFGFQSAAGLTLQANENIDFFMEFTMHNLSYAPEKWMITGAKENGADMMYKYEREVSFSDEFFQDYNAKGEPTKITEAHRIHLPMSTVGLGFGMKVNF</sequence>
<dbReference type="Proteomes" id="UP000644147">
    <property type="component" value="Unassembled WGS sequence"/>
</dbReference>
<accession>A0ABS1C2H8</accession>
<dbReference type="SUPFAM" id="SSF56925">
    <property type="entry name" value="OMPA-like"/>
    <property type="match status" value="1"/>
</dbReference>
<evidence type="ECO:0000313" key="4">
    <source>
        <dbReference type="EMBL" id="MBK0403606.1"/>
    </source>
</evidence>
<feature type="domain" description="Outer membrane protein beta-barrel" evidence="3">
    <location>
        <begin position="44"/>
        <end position="210"/>
    </location>
</feature>
<feature type="chain" id="PRO_5046305787" evidence="2">
    <location>
        <begin position="21"/>
        <end position="278"/>
    </location>
</feature>
<protein>
    <submittedName>
        <fullName evidence="4">Outer membrane beta-barrel protein</fullName>
    </submittedName>
</protein>
<evidence type="ECO:0000259" key="3">
    <source>
        <dbReference type="Pfam" id="PF13505"/>
    </source>
</evidence>
<keyword evidence="5" id="KW-1185">Reference proteome</keyword>
<evidence type="ECO:0000256" key="2">
    <source>
        <dbReference type="SAM" id="SignalP"/>
    </source>
</evidence>
<organism evidence="4 5">
    <name type="scientific">Adhaeribacter terrigena</name>
    <dbReference type="NCBI Taxonomy" id="2793070"/>
    <lineage>
        <taxon>Bacteria</taxon>
        <taxon>Pseudomonadati</taxon>
        <taxon>Bacteroidota</taxon>
        <taxon>Cytophagia</taxon>
        <taxon>Cytophagales</taxon>
        <taxon>Hymenobacteraceae</taxon>
        <taxon>Adhaeribacter</taxon>
    </lineage>
</organism>
<feature type="signal peptide" evidence="2">
    <location>
        <begin position="1"/>
        <end position="20"/>
    </location>
</feature>
<gene>
    <name evidence="4" type="ORF">I5M27_11455</name>
</gene>
<evidence type="ECO:0000256" key="1">
    <source>
        <dbReference type="ARBA" id="ARBA00022729"/>
    </source>
</evidence>